<dbReference type="WBParaSite" id="JU765_v2.g16523.t1">
    <property type="protein sequence ID" value="JU765_v2.g16523.t1"/>
    <property type="gene ID" value="JU765_v2.g16523"/>
</dbReference>
<protein>
    <submittedName>
        <fullName evidence="2">UBC core domain-containing protein</fullName>
    </submittedName>
</protein>
<organism evidence="1 2">
    <name type="scientific">Panagrolaimus sp. JU765</name>
    <dbReference type="NCBI Taxonomy" id="591449"/>
    <lineage>
        <taxon>Eukaryota</taxon>
        <taxon>Metazoa</taxon>
        <taxon>Ecdysozoa</taxon>
        <taxon>Nematoda</taxon>
        <taxon>Chromadorea</taxon>
        <taxon>Rhabditida</taxon>
        <taxon>Tylenchina</taxon>
        <taxon>Panagrolaimomorpha</taxon>
        <taxon>Panagrolaimoidea</taxon>
        <taxon>Panagrolaimidae</taxon>
        <taxon>Panagrolaimus</taxon>
    </lineage>
</organism>
<name>A0AC34QI53_9BILA</name>
<evidence type="ECO:0000313" key="1">
    <source>
        <dbReference type="Proteomes" id="UP000887576"/>
    </source>
</evidence>
<sequence>MACIQKLKEDLIVLERLFPKGHERVQIISASLDEVVLKFVKPDSTSYDFTGSILENYPRVAPLWFTDSEDPSITAIINEMSDNHQTPGMLHQIHYLISQLCALNQLTVPAELLQMIPNQELDEGTGSDDEMEFAQSENEEEDDVEMFEDMADDSAAFEDAGSSTTGSTSEDLPSEAVNVLNRVVVAQRQQHLRGTPTGSIAANDRLMKELKDIYRCENMKNGTFSVELVNDNLYEWDVYLQKVDEESLLAQDLKQLSKEKKPAFLQFKFHFKDTFPFEPPFVHLIAPTVQNGFVLSGGALCMELLTKQGWSSAYSIESLIMQIAATLVKGKARVAFDGKANTYSFSRAQQSFKSLVHIHSKSGWYTPPQADG</sequence>
<dbReference type="Proteomes" id="UP000887576">
    <property type="component" value="Unplaced"/>
</dbReference>
<reference evidence="2" key="1">
    <citation type="submission" date="2022-11" db="UniProtKB">
        <authorList>
            <consortium name="WormBaseParasite"/>
        </authorList>
    </citation>
    <scope>IDENTIFICATION</scope>
</reference>
<proteinExistence type="predicted"/>
<accession>A0AC34QI53</accession>
<evidence type="ECO:0000313" key="2">
    <source>
        <dbReference type="WBParaSite" id="JU765_v2.g16523.t1"/>
    </source>
</evidence>